<dbReference type="PANTHER" id="PTHR30161">
    <property type="entry name" value="FLAGELLAR EXPORT PROTEIN, MEMBRANE FLHA SUBUNIT-RELATED"/>
    <property type="match status" value="1"/>
</dbReference>
<evidence type="ECO:0000313" key="9">
    <source>
        <dbReference type="Proteomes" id="UP000648908"/>
    </source>
</evidence>
<comment type="similarity">
    <text evidence="2 7">Belongs to the FHIPEP (flagella/HR/invasion proteins export pore) family.</text>
</comment>
<evidence type="ECO:0000256" key="7">
    <source>
        <dbReference type="RuleBase" id="RU364093"/>
    </source>
</evidence>
<dbReference type="GO" id="GO:0005886">
    <property type="term" value="C:plasma membrane"/>
    <property type="evidence" value="ECO:0007669"/>
    <property type="project" value="UniProtKB-SubCell"/>
</dbReference>
<dbReference type="InterPro" id="IPR001712">
    <property type="entry name" value="T3SS_FHIPEP"/>
</dbReference>
<feature type="transmembrane region" description="Helical" evidence="7">
    <location>
        <begin position="243"/>
        <end position="265"/>
    </location>
</feature>
<keyword evidence="4 7" id="KW-0812">Transmembrane</keyword>
<dbReference type="Gene3D" id="3.40.50.12790">
    <property type="entry name" value="FHIPEP family, domain 4"/>
    <property type="match status" value="1"/>
</dbReference>
<keyword evidence="7" id="KW-1006">Bacterial flagellum protein export</keyword>
<proteinExistence type="inferred from homology"/>
<dbReference type="InterPro" id="IPR042193">
    <property type="entry name" value="FHIPEP_3"/>
</dbReference>
<evidence type="ECO:0000256" key="6">
    <source>
        <dbReference type="ARBA" id="ARBA00023136"/>
    </source>
</evidence>
<feature type="transmembrane region" description="Helical" evidence="7">
    <location>
        <begin position="202"/>
        <end position="223"/>
    </location>
</feature>
<reference evidence="8" key="1">
    <citation type="submission" date="2021-01" db="EMBL/GenBank/DDBJ databases">
        <title>Tabrizicola alba sp. nov. a motile alkaliphilic bacterium isolated from a soda lake.</title>
        <authorList>
            <person name="Szuroczki S."/>
            <person name="Abbaszade G."/>
            <person name="Schumann P."/>
            <person name="Toth E."/>
        </authorList>
    </citation>
    <scope>NUCLEOTIDE SEQUENCE</scope>
    <source>
        <strain evidence="8">DMG-N-6</strain>
    </source>
</reference>
<comment type="subcellular location">
    <subcellularLocation>
        <location evidence="1 7">Cell membrane</location>
        <topology evidence="1 7">Multi-pass membrane protein</topology>
    </subcellularLocation>
</comment>
<dbReference type="PIRSF" id="PIRSF005419">
    <property type="entry name" value="FlhA"/>
    <property type="match status" value="1"/>
</dbReference>
<evidence type="ECO:0000313" key="8">
    <source>
        <dbReference type="EMBL" id="MBL4917025.1"/>
    </source>
</evidence>
<comment type="function">
    <text evidence="7">Required for formation of the rod structure of the flagellar apparatus. Together with FliI and FliH, may constitute the export apparatus of flagellin.</text>
</comment>
<keyword evidence="7" id="KW-0653">Protein transport</keyword>
<keyword evidence="7" id="KW-1005">Bacterial flagellum biogenesis</keyword>
<dbReference type="InterPro" id="IPR006301">
    <property type="entry name" value="FlhA"/>
</dbReference>
<keyword evidence="7" id="KW-0813">Transport</keyword>
<dbReference type="Gene3D" id="3.40.30.60">
    <property type="entry name" value="FHIPEP family, domain 1"/>
    <property type="match status" value="1"/>
</dbReference>
<gene>
    <name evidence="7 8" type="primary">flhA</name>
    <name evidence="8" type="ORF">JL811_07285</name>
</gene>
<dbReference type="InterPro" id="IPR042194">
    <property type="entry name" value="FHIPEP_1"/>
</dbReference>
<dbReference type="PANTHER" id="PTHR30161:SF1">
    <property type="entry name" value="FLAGELLAR BIOSYNTHESIS PROTEIN FLHA-RELATED"/>
    <property type="match status" value="1"/>
</dbReference>
<dbReference type="PRINTS" id="PR00949">
    <property type="entry name" value="TYPE3IMAPROT"/>
</dbReference>
<evidence type="ECO:0000256" key="2">
    <source>
        <dbReference type="ARBA" id="ARBA00008835"/>
    </source>
</evidence>
<evidence type="ECO:0000256" key="4">
    <source>
        <dbReference type="ARBA" id="ARBA00022692"/>
    </source>
</evidence>
<feature type="transmembrane region" description="Helical" evidence="7">
    <location>
        <begin position="109"/>
        <end position="132"/>
    </location>
</feature>
<evidence type="ECO:0000256" key="1">
    <source>
        <dbReference type="ARBA" id="ARBA00004651"/>
    </source>
</evidence>
<feature type="transmembrane region" description="Helical" evidence="7">
    <location>
        <begin position="12"/>
        <end position="32"/>
    </location>
</feature>
<dbReference type="GO" id="GO:0044780">
    <property type="term" value="P:bacterial-type flagellum assembly"/>
    <property type="evidence" value="ECO:0007669"/>
    <property type="project" value="InterPro"/>
</dbReference>
<comment type="caution">
    <text evidence="8">The sequence shown here is derived from an EMBL/GenBank/DDBJ whole genome shotgun (WGS) entry which is preliminary data.</text>
</comment>
<evidence type="ECO:0000256" key="3">
    <source>
        <dbReference type="ARBA" id="ARBA00022475"/>
    </source>
</evidence>
<dbReference type="InterPro" id="IPR042196">
    <property type="entry name" value="FHIPEP_4"/>
</dbReference>
<dbReference type="AlphaFoldDB" id="A0A8K0XZE1"/>
<dbReference type="Gene3D" id="1.10.8.540">
    <property type="entry name" value="FHIPEP family, domain 3"/>
    <property type="match status" value="1"/>
</dbReference>
<protein>
    <recommendedName>
        <fullName evidence="7">Flagellar biosynthesis protein FlhA</fullName>
    </recommendedName>
</protein>
<evidence type="ECO:0000256" key="5">
    <source>
        <dbReference type="ARBA" id="ARBA00022989"/>
    </source>
</evidence>
<comment type="caution">
    <text evidence="7">Lacks conserved residue(s) required for the propagation of feature annotation.</text>
</comment>
<dbReference type="Pfam" id="PF00771">
    <property type="entry name" value="FHIPEP"/>
    <property type="match status" value="1"/>
</dbReference>
<dbReference type="GO" id="GO:0009306">
    <property type="term" value="P:protein secretion"/>
    <property type="evidence" value="ECO:0007669"/>
    <property type="project" value="InterPro"/>
</dbReference>
<dbReference type="RefSeq" id="WP_202687815.1">
    <property type="nucleotide sequence ID" value="NZ_JAESVN010000002.1"/>
</dbReference>
<sequence length="689" mass="73744">MKGLTLRTLFSPTILLALALMAVIVMMVLPVPAWMLDLGLALSFALAILIFTVTLFIERPLDFSAFPTILLASLMLRLSLNVSSTKLIIGQGHTGTDAAGEVIEGFAQFIMGGSVLLGVVIFCVLLIVNFIVITKGAGRMAEVGARFALDGMPGKQLAIDSDMAAGAIDHAEAKARRERELAETNFFGSLDGASKFVKGDAVAGLLITLLNIVMGLVIGTVVHGMPLGRAFETYAILTVGDGLVSQIPAVIISIAAALLLARGGATGAADVSFFAQLGRYPAAMATVAVLMALFALVPGLPFLPFVLGAAALGLAAWLVHKAPPPATDTVDPQPAPARHLMGDVLDFDEIHIEFAPDLVAMVLDPATGLDARIASMRNHVASSFGLILPEIRMTDEPSLPDGTYRIRLQGVEKVHDRLMPDRILCLAAEGADLPAGSDVREPVYGAPARWILPDQQENAALAGLNVITPAEVLSTHLLEVLKGNLSRLLSLRGLRRLLDEFVTLSDPARAESNRRLLEELVPEKVPVDLLLAVLRLLLEERVSIRNLPLILESIAEARGLALPEAICDHVRQRLGFQIIAELRRKDGSIPLIQLDPEWEKTFVAHQVDGDRGQRDVALPPAVFARLAQAIAERFNQAAEGGTAPALVTSTLRRRFLRTVVQARGLHLPVLSYEEIGMEARPAMVGQIAA</sequence>
<accession>A0A8K0XZE1</accession>
<dbReference type="EMBL" id="JAESVN010000002">
    <property type="protein sequence ID" value="MBL4917025.1"/>
    <property type="molecule type" value="Genomic_DNA"/>
</dbReference>
<keyword evidence="3 7" id="KW-1003">Cell membrane</keyword>
<keyword evidence="6 7" id="KW-0472">Membrane</keyword>
<keyword evidence="8" id="KW-0969">Cilium</keyword>
<keyword evidence="8" id="KW-0282">Flagellum</keyword>
<keyword evidence="8" id="KW-0966">Cell projection</keyword>
<feature type="transmembrane region" description="Helical" evidence="7">
    <location>
        <begin position="38"/>
        <end position="57"/>
    </location>
</feature>
<dbReference type="NCBIfam" id="TIGR01398">
    <property type="entry name" value="FlhA"/>
    <property type="match status" value="1"/>
</dbReference>
<organism evidence="8 9">
    <name type="scientific">Szabonella alba</name>
    <dbReference type="NCBI Taxonomy" id="2804194"/>
    <lineage>
        <taxon>Bacteria</taxon>
        <taxon>Pseudomonadati</taxon>
        <taxon>Pseudomonadota</taxon>
        <taxon>Alphaproteobacteria</taxon>
        <taxon>Rhodobacterales</taxon>
        <taxon>Paracoccaceae</taxon>
        <taxon>Szabonella</taxon>
    </lineage>
</organism>
<name>A0A8K0XZE1_9RHOB</name>
<feature type="transmembrane region" description="Helical" evidence="7">
    <location>
        <begin position="69"/>
        <end position="89"/>
    </location>
</feature>
<keyword evidence="5 7" id="KW-1133">Transmembrane helix</keyword>
<keyword evidence="9" id="KW-1185">Reference proteome</keyword>
<dbReference type="Proteomes" id="UP000648908">
    <property type="component" value="Unassembled WGS sequence"/>
</dbReference>